<dbReference type="GeneID" id="30984602"/>
<dbReference type="STRING" id="984487.A0A1E4SCZ6"/>
<dbReference type="GO" id="GO:0061632">
    <property type="term" value="F:RNA lariat debranching enzyme activator activity"/>
    <property type="evidence" value="ECO:0007669"/>
    <property type="project" value="EnsemblFungi"/>
</dbReference>
<dbReference type="GO" id="GO:0071014">
    <property type="term" value="C:post-mRNA release spliceosomal complex"/>
    <property type="evidence" value="ECO:0007669"/>
    <property type="project" value="TreeGrafter"/>
</dbReference>
<dbReference type="OrthoDB" id="444325at2759"/>
<keyword evidence="4" id="KW-1185">Reference proteome</keyword>
<dbReference type="PANTHER" id="PTHR12072">
    <property type="entry name" value="CWF19, CELL CYCLE CONTROL PROTEIN"/>
    <property type="match status" value="1"/>
</dbReference>
<dbReference type="Pfam" id="PF04677">
    <property type="entry name" value="CwfJ_C_1"/>
    <property type="match status" value="1"/>
</dbReference>
<dbReference type="GO" id="GO:0000398">
    <property type="term" value="P:mRNA splicing, via spliceosome"/>
    <property type="evidence" value="ECO:0007669"/>
    <property type="project" value="EnsemblFungi"/>
</dbReference>
<dbReference type="InterPro" id="IPR006768">
    <property type="entry name" value="Cwf19-like_C_dom-1"/>
</dbReference>
<dbReference type="Proteomes" id="UP000094285">
    <property type="component" value="Unassembled WGS sequence"/>
</dbReference>
<reference evidence="4" key="1">
    <citation type="submission" date="2016-05" db="EMBL/GenBank/DDBJ databases">
        <title>Comparative genomics of biotechnologically important yeasts.</title>
        <authorList>
            <consortium name="DOE Joint Genome Institute"/>
            <person name="Riley R."/>
            <person name="Haridas S."/>
            <person name="Wolfe K.H."/>
            <person name="Lopes M.R."/>
            <person name="Hittinger C.T."/>
            <person name="Goker M."/>
            <person name="Salamov A."/>
            <person name="Wisecaver J."/>
            <person name="Long T.M."/>
            <person name="Aerts A.L."/>
            <person name="Barry K."/>
            <person name="Choi C."/>
            <person name="Clum A."/>
            <person name="Coughlan A.Y."/>
            <person name="Deshpande S."/>
            <person name="Douglass A.P."/>
            <person name="Hanson S.J."/>
            <person name="Klenk H.-P."/>
            <person name="Labutti K."/>
            <person name="Lapidus A."/>
            <person name="Lindquist E."/>
            <person name="Lipzen A."/>
            <person name="Meier-Kolthoff J.P."/>
            <person name="Ohm R.A."/>
            <person name="Otillar R.P."/>
            <person name="Pangilinan J."/>
            <person name="Peng Y."/>
            <person name="Rokas A."/>
            <person name="Rosa C.A."/>
            <person name="Scheuner C."/>
            <person name="Sibirny A.A."/>
            <person name="Slot J.C."/>
            <person name="Stielow J.B."/>
            <person name="Sun H."/>
            <person name="Kurtzman C.P."/>
            <person name="Blackwell M."/>
            <person name="Grigoriev I.V."/>
            <person name="Jeffries T.W."/>
        </authorList>
    </citation>
    <scope>NUCLEOTIDE SEQUENCE [LARGE SCALE GENOMIC DNA]</scope>
    <source>
        <strain evidence="4">NRRL Y-17324</strain>
    </source>
</reference>
<evidence type="ECO:0000259" key="2">
    <source>
        <dbReference type="Pfam" id="PF04677"/>
    </source>
</evidence>
<dbReference type="CDD" id="cd07380">
    <property type="entry name" value="MPP_CWF19_N"/>
    <property type="match status" value="1"/>
</dbReference>
<protein>
    <recommendedName>
        <fullName evidence="5">Cwf19-like C-terminal domain-containing protein</fullName>
    </recommendedName>
</protein>
<feature type="domain" description="Cwf19-like C-terminal" evidence="2">
    <location>
        <begin position="253"/>
        <end position="381"/>
    </location>
</feature>
<sequence>MSTKSKFLVLNPSPSNLESVLGKANLQNEKNGPFEAVFLLGDVITKGKALPNTEIKQPTYFTQGAEEFAVEVTNGISSSTGDSDLIDILPNLTVLKSLVNVLKVKSGTKIMIVSGASEIEENQREALRLANISQVDILITYNWPQALAKQEQLSLVGNNFIDELVKQVKPKYHFCVGHEYGKFFENQAFKWESGEVTRFISLGQEGSGEKWFYGFNSGGDPDETKLGENPFTRVSVKPKRNIDEVNENLESVSKRPKVTPESCFFCLSNPKAETHMIVSIGNNVYLTIAKGPLTRSNGDLSFSGHAIIIPIEHIPTLRSNSTNVISSPVFQEVLQYQKSLVKAFHTKAPNYRLVFYEVCRGTNVHQNTQVVPIPEHLVGKLKEDIVDRAIINNEKFQRNHPLEFKVYNEDDPEYIRIINTADYISLVIYESSDSKVIYLSELTDELRPVDFQFPRRALASALNTPKRIYWEKCQQSRTRETRECDEFKAFLDGAI</sequence>
<evidence type="ECO:0000313" key="3">
    <source>
        <dbReference type="EMBL" id="ODV77389.1"/>
    </source>
</evidence>
<feature type="domain" description="Cwf19-like protein C-terminal" evidence="1">
    <location>
        <begin position="434"/>
        <end position="489"/>
    </location>
</feature>
<dbReference type="PANTHER" id="PTHR12072:SF4">
    <property type="entry name" value="CWF19-LIKE PROTEIN 1"/>
    <property type="match status" value="1"/>
</dbReference>
<dbReference type="EMBL" id="KV453915">
    <property type="protein sequence ID" value="ODV77389.1"/>
    <property type="molecule type" value="Genomic_DNA"/>
</dbReference>
<dbReference type="InterPro" id="IPR006767">
    <property type="entry name" value="Cwf19-like_C_dom-2"/>
</dbReference>
<dbReference type="AlphaFoldDB" id="A0A1E4SCZ6"/>
<evidence type="ECO:0000313" key="4">
    <source>
        <dbReference type="Proteomes" id="UP000094285"/>
    </source>
</evidence>
<proteinExistence type="predicted"/>
<dbReference type="Pfam" id="PF04676">
    <property type="entry name" value="CwfJ_C_2"/>
    <property type="match status" value="1"/>
</dbReference>
<gene>
    <name evidence="3" type="ORF">CANTADRAFT_55610</name>
</gene>
<accession>A0A1E4SCZ6</accession>
<organism evidence="3 4">
    <name type="scientific">Suhomyces tanzawaensis NRRL Y-17324</name>
    <dbReference type="NCBI Taxonomy" id="984487"/>
    <lineage>
        <taxon>Eukaryota</taxon>
        <taxon>Fungi</taxon>
        <taxon>Dikarya</taxon>
        <taxon>Ascomycota</taxon>
        <taxon>Saccharomycotina</taxon>
        <taxon>Pichiomycetes</taxon>
        <taxon>Debaryomycetaceae</taxon>
        <taxon>Suhomyces</taxon>
    </lineage>
</organism>
<evidence type="ECO:0000259" key="1">
    <source>
        <dbReference type="Pfam" id="PF04676"/>
    </source>
</evidence>
<evidence type="ECO:0008006" key="5">
    <source>
        <dbReference type="Google" id="ProtNLM"/>
    </source>
</evidence>
<dbReference type="RefSeq" id="XP_020062511.1">
    <property type="nucleotide sequence ID" value="XM_020210466.1"/>
</dbReference>
<dbReference type="InterPro" id="IPR040194">
    <property type="entry name" value="Cwf19-like"/>
</dbReference>
<dbReference type="GO" id="GO:0005829">
    <property type="term" value="C:cytosol"/>
    <property type="evidence" value="ECO:0007669"/>
    <property type="project" value="EnsemblFungi"/>
</dbReference>
<name>A0A1E4SCZ6_9ASCO</name>